<evidence type="ECO:0000256" key="4">
    <source>
        <dbReference type="ARBA" id="ARBA00022519"/>
    </source>
</evidence>
<accession>A0ABS5F4W1</accession>
<evidence type="ECO:0000256" key="6">
    <source>
        <dbReference type="ARBA" id="ARBA00022989"/>
    </source>
</evidence>
<sequence length="127" mass="14155">MHCSRYLAPRSAFDLFRRRRDLERAAANLGAAPLTVFRTVTLPLLAASFVTAFLFAFLSGFDDLIIALFLSSPRGTTLAIRMWEDIRLEISPKTAVVGVVQLGVLLVAMTLPMLRTLLPHRRVRTDA</sequence>
<keyword evidence="4" id="KW-0997">Cell inner membrane</keyword>
<dbReference type="EMBL" id="JAAGBB010000037">
    <property type="protein sequence ID" value="MBR0667588.1"/>
    <property type="molecule type" value="Genomic_DNA"/>
</dbReference>
<evidence type="ECO:0000256" key="5">
    <source>
        <dbReference type="ARBA" id="ARBA00022692"/>
    </source>
</evidence>
<keyword evidence="3" id="KW-1003">Cell membrane</keyword>
<organism evidence="10 11">
    <name type="scientific">Plastoroseomonas hellenica</name>
    <dbReference type="NCBI Taxonomy" id="2687306"/>
    <lineage>
        <taxon>Bacteria</taxon>
        <taxon>Pseudomonadati</taxon>
        <taxon>Pseudomonadota</taxon>
        <taxon>Alphaproteobacteria</taxon>
        <taxon>Acetobacterales</taxon>
        <taxon>Acetobacteraceae</taxon>
        <taxon>Plastoroseomonas</taxon>
    </lineage>
</organism>
<dbReference type="PANTHER" id="PTHR43357">
    <property type="entry name" value="INNER MEMBRANE ABC TRANSPORTER PERMEASE PROTEIN YDCV"/>
    <property type="match status" value="1"/>
</dbReference>
<name>A0ABS5F4W1_9PROT</name>
<dbReference type="CDD" id="cd06261">
    <property type="entry name" value="TM_PBP2"/>
    <property type="match status" value="1"/>
</dbReference>
<evidence type="ECO:0000256" key="2">
    <source>
        <dbReference type="ARBA" id="ARBA00022448"/>
    </source>
</evidence>
<gene>
    <name evidence="10" type="ORF">GXW71_24740</name>
</gene>
<feature type="transmembrane region" description="Helical" evidence="8">
    <location>
        <begin position="25"/>
        <end position="58"/>
    </location>
</feature>
<comment type="subcellular location">
    <subcellularLocation>
        <location evidence="1">Cell inner membrane</location>
        <topology evidence="1">Multi-pass membrane protein</topology>
    </subcellularLocation>
    <subcellularLocation>
        <location evidence="8">Cell membrane</location>
        <topology evidence="8">Multi-pass membrane protein</topology>
    </subcellularLocation>
</comment>
<dbReference type="InterPro" id="IPR000515">
    <property type="entry name" value="MetI-like"/>
</dbReference>
<evidence type="ECO:0000259" key="9">
    <source>
        <dbReference type="PROSITE" id="PS50928"/>
    </source>
</evidence>
<evidence type="ECO:0000313" key="11">
    <source>
        <dbReference type="Proteomes" id="UP001196870"/>
    </source>
</evidence>
<dbReference type="RefSeq" id="WP_211855367.1">
    <property type="nucleotide sequence ID" value="NZ_JAAGBB010000037.1"/>
</dbReference>
<dbReference type="Proteomes" id="UP001196870">
    <property type="component" value="Unassembled WGS sequence"/>
</dbReference>
<protein>
    <submittedName>
        <fullName evidence="10">ABC transporter permease subunit</fullName>
    </submittedName>
</protein>
<keyword evidence="7 8" id="KW-0472">Membrane</keyword>
<dbReference type="Gene3D" id="1.10.3720.10">
    <property type="entry name" value="MetI-like"/>
    <property type="match status" value="1"/>
</dbReference>
<dbReference type="PROSITE" id="PS50928">
    <property type="entry name" value="ABC_TM1"/>
    <property type="match status" value="1"/>
</dbReference>
<comment type="caution">
    <text evidence="10">The sequence shown here is derived from an EMBL/GenBank/DDBJ whole genome shotgun (WGS) entry which is preliminary data.</text>
</comment>
<evidence type="ECO:0000256" key="7">
    <source>
        <dbReference type="ARBA" id="ARBA00023136"/>
    </source>
</evidence>
<dbReference type="Pfam" id="PF00528">
    <property type="entry name" value="BPD_transp_1"/>
    <property type="match status" value="1"/>
</dbReference>
<keyword evidence="11" id="KW-1185">Reference proteome</keyword>
<dbReference type="InterPro" id="IPR035906">
    <property type="entry name" value="MetI-like_sf"/>
</dbReference>
<comment type="similarity">
    <text evidence="8">Belongs to the binding-protein-dependent transport system permease family.</text>
</comment>
<keyword evidence="2 8" id="KW-0813">Transport</keyword>
<keyword evidence="6 8" id="KW-1133">Transmembrane helix</keyword>
<reference evidence="11" key="1">
    <citation type="journal article" date="2021" name="Syst. Appl. Microbiol.">
        <title>Roseomonas hellenica sp. nov., isolated from roots of wild-growing Alkanna tinctoria.</title>
        <authorList>
            <person name="Rat A."/>
            <person name="Naranjo H.D."/>
            <person name="Lebbe L."/>
            <person name="Cnockaert M."/>
            <person name="Krigas N."/>
            <person name="Grigoriadou K."/>
            <person name="Maloupa E."/>
            <person name="Willems A."/>
        </authorList>
    </citation>
    <scope>NUCLEOTIDE SEQUENCE [LARGE SCALE GENOMIC DNA]</scope>
    <source>
        <strain evidence="11">LMG 31523</strain>
    </source>
</reference>
<feature type="domain" description="ABC transmembrane type-1" evidence="9">
    <location>
        <begin position="1"/>
        <end position="115"/>
    </location>
</feature>
<dbReference type="PANTHER" id="PTHR43357:SF4">
    <property type="entry name" value="INNER MEMBRANE ABC TRANSPORTER PERMEASE PROTEIN YDCV"/>
    <property type="match status" value="1"/>
</dbReference>
<dbReference type="SUPFAM" id="SSF161098">
    <property type="entry name" value="MetI-like"/>
    <property type="match status" value="1"/>
</dbReference>
<evidence type="ECO:0000256" key="8">
    <source>
        <dbReference type="RuleBase" id="RU363032"/>
    </source>
</evidence>
<evidence type="ECO:0000256" key="1">
    <source>
        <dbReference type="ARBA" id="ARBA00004429"/>
    </source>
</evidence>
<proteinExistence type="inferred from homology"/>
<feature type="transmembrane region" description="Helical" evidence="8">
    <location>
        <begin position="95"/>
        <end position="114"/>
    </location>
</feature>
<evidence type="ECO:0000256" key="3">
    <source>
        <dbReference type="ARBA" id="ARBA00022475"/>
    </source>
</evidence>
<keyword evidence="5 8" id="KW-0812">Transmembrane</keyword>
<evidence type="ECO:0000313" key="10">
    <source>
        <dbReference type="EMBL" id="MBR0667588.1"/>
    </source>
</evidence>